<evidence type="ECO:0000256" key="13">
    <source>
        <dbReference type="ARBA" id="ARBA00035852"/>
    </source>
</evidence>
<feature type="domain" description="Thioesterase" evidence="24">
    <location>
        <begin position="53"/>
        <end position="124"/>
    </location>
</feature>
<dbReference type="InterPro" id="IPR029069">
    <property type="entry name" value="HotDog_dom_sf"/>
</dbReference>
<dbReference type="EMBL" id="CADCWF010000332">
    <property type="protein sequence ID" value="CAA9579072.1"/>
    <property type="molecule type" value="Genomic_DNA"/>
</dbReference>
<name>A0A6J4VGT9_9BACT</name>
<comment type="similarity">
    <text evidence="15">Belongs to the THEM4/THEM5 thioesterase family.</text>
</comment>
<evidence type="ECO:0000256" key="14">
    <source>
        <dbReference type="ARBA" id="ARBA00037002"/>
    </source>
</evidence>
<evidence type="ECO:0000256" key="5">
    <source>
        <dbReference type="ARBA" id="ARBA00022490"/>
    </source>
</evidence>
<sequence>MDQPEPNDPPRRPDHGCFGCGELNPCGLHLVFERSDGGVRARFTPRPQDEGFFGVVHGGIVSTLLDEAMAWAAFAQGIWAVTGKLDVRFRRPVQVGVEVIVSGRVMANRGRVLDAAGTIHQAEDGGLLAEGTGLFVRVPEFQAREWGRRYLDAPDG</sequence>
<evidence type="ECO:0000256" key="2">
    <source>
        <dbReference type="ARBA" id="ARBA00004496"/>
    </source>
</evidence>
<evidence type="ECO:0000256" key="21">
    <source>
        <dbReference type="ARBA" id="ARBA00047969"/>
    </source>
</evidence>
<evidence type="ECO:0000256" key="12">
    <source>
        <dbReference type="ARBA" id="ARBA00023273"/>
    </source>
</evidence>
<keyword evidence="10" id="KW-0443">Lipid metabolism</keyword>
<dbReference type="GO" id="GO:0016020">
    <property type="term" value="C:membrane"/>
    <property type="evidence" value="ECO:0007669"/>
    <property type="project" value="UniProtKB-SubCell"/>
</dbReference>
<keyword evidence="9" id="KW-0809">Transit peptide</keyword>
<evidence type="ECO:0000256" key="22">
    <source>
        <dbReference type="ARBA" id="ARBA00048074"/>
    </source>
</evidence>
<comment type="catalytic activity">
    <reaction evidence="23">
        <text>tetradecanoyl-CoA + H2O = tetradecanoate + CoA + H(+)</text>
        <dbReference type="Rhea" id="RHEA:40119"/>
        <dbReference type="ChEBI" id="CHEBI:15377"/>
        <dbReference type="ChEBI" id="CHEBI:15378"/>
        <dbReference type="ChEBI" id="CHEBI:30807"/>
        <dbReference type="ChEBI" id="CHEBI:57287"/>
        <dbReference type="ChEBI" id="CHEBI:57385"/>
    </reaction>
    <physiologicalReaction direction="left-to-right" evidence="23">
        <dbReference type="Rhea" id="RHEA:40120"/>
    </physiologicalReaction>
</comment>
<reference evidence="25" key="1">
    <citation type="submission" date="2020-02" db="EMBL/GenBank/DDBJ databases">
        <authorList>
            <person name="Meier V. D."/>
        </authorList>
    </citation>
    <scope>NUCLEOTIDE SEQUENCE</scope>
    <source>
        <strain evidence="25">AVDCRST_MAG59</strain>
    </source>
</reference>
<keyword evidence="12" id="KW-0966">Cell projection</keyword>
<dbReference type="InterPro" id="IPR052365">
    <property type="entry name" value="THEM4/THEM5_acyl-CoA_thioest"/>
</dbReference>
<evidence type="ECO:0000313" key="25">
    <source>
        <dbReference type="EMBL" id="CAA9579072.1"/>
    </source>
</evidence>
<evidence type="ECO:0000256" key="17">
    <source>
        <dbReference type="ARBA" id="ARBA00040123"/>
    </source>
</evidence>
<dbReference type="InterPro" id="IPR006683">
    <property type="entry name" value="Thioestr_dom"/>
</dbReference>
<evidence type="ECO:0000256" key="23">
    <source>
        <dbReference type="ARBA" id="ARBA00048180"/>
    </source>
</evidence>
<comment type="catalytic activity">
    <reaction evidence="20">
        <text>hexadecanoyl-CoA + H2O = hexadecanoate + CoA + H(+)</text>
        <dbReference type="Rhea" id="RHEA:16645"/>
        <dbReference type="ChEBI" id="CHEBI:7896"/>
        <dbReference type="ChEBI" id="CHEBI:15377"/>
        <dbReference type="ChEBI" id="CHEBI:15378"/>
        <dbReference type="ChEBI" id="CHEBI:57287"/>
        <dbReference type="ChEBI" id="CHEBI:57379"/>
        <dbReference type="EC" id="3.1.2.2"/>
    </reaction>
    <physiologicalReaction direction="left-to-right" evidence="20">
        <dbReference type="Rhea" id="RHEA:16646"/>
    </physiologicalReaction>
</comment>
<comment type="subcellular location">
    <subcellularLocation>
        <location evidence="3">Cell projection</location>
        <location evidence="3">Ruffle membrane</location>
    </subcellularLocation>
    <subcellularLocation>
        <location evidence="2">Cytoplasm</location>
    </subcellularLocation>
    <subcellularLocation>
        <location evidence="1">Membrane</location>
        <topology evidence="1">Peripheral membrane protein</topology>
    </subcellularLocation>
</comment>
<evidence type="ECO:0000256" key="19">
    <source>
        <dbReference type="ARBA" id="ARBA00047588"/>
    </source>
</evidence>
<keyword evidence="7 25" id="KW-0378">Hydrolase</keyword>
<dbReference type="GO" id="GO:0005737">
    <property type="term" value="C:cytoplasm"/>
    <property type="evidence" value="ECO:0007669"/>
    <property type="project" value="UniProtKB-SubCell"/>
</dbReference>
<accession>A0A6J4VGT9</accession>
<keyword evidence="8" id="KW-0276">Fatty acid metabolism</keyword>
<organism evidence="25">
    <name type="scientific">uncultured Thermomicrobiales bacterium</name>
    <dbReference type="NCBI Taxonomy" id="1645740"/>
    <lineage>
        <taxon>Bacteria</taxon>
        <taxon>Pseudomonadati</taxon>
        <taxon>Thermomicrobiota</taxon>
        <taxon>Thermomicrobia</taxon>
        <taxon>Thermomicrobiales</taxon>
        <taxon>environmental samples</taxon>
    </lineage>
</organism>
<evidence type="ECO:0000256" key="11">
    <source>
        <dbReference type="ARBA" id="ARBA00023136"/>
    </source>
</evidence>
<evidence type="ECO:0000256" key="7">
    <source>
        <dbReference type="ARBA" id="ARBA00022801"/>
    </source>
</evidence>
<dbReference type="PANTHER" id="PTHR12418:SF19">
    <property type="entry name" value="ACYL-COENZYME A THIOESTERASE THEM4"/>
    <property type="match status" value="1"/>
</dbReference>
<evidence type="ECO:0000256" key="4">
    <source>
        <dbReference type="ARBA" id="ARBA00022475"/>
    </source>
</evidence>
<gene>
    <name evidence="25" type="ORF">AVDCRST_MAG59-4486</name>
</gene>
<keyword evidence="4" id="KW-1003">Cell membrane</keyword>
<dbReference type="Gene3D" id="3.10.129.10">
    <property type="entry name" value="Hotdog Thioesterase"/>
    <property type="match status" value="1"/>
</dbReference>
<evidence type="ECO:0000256" key="15">
    <source>
        <dbReference type="ARBA" id="ARBA00038456"/>
    </source>
</evidence>
<comment type="catalytic activity">
    <reaction evidence="14">
        <text>(9Z)-octadecenoyl-CoA + H2O = (9Z)-octadecenoate + CoA + H(+)</text>
        <dbReference type="Rhea" id="RHEA:40139"/>
        <dbReference type="ChEBI" id="CHEBI:15377"/>
        <dbReference type="ChEBI" id="CHEBI:15378"/>
        <dbReference type="ChEBI" id="CHEBI:30823"/>
        <dbReference type="ChEBI" id="CHEBI:57287"/>
        <dbReference type="ChEBI" id="CHEBI:57387"/>
    </reaction>
    <physiologicalReaction direction="left-to-right" evidence="14">
        <dbReference type="Rhea" id="RHEA:40140"/>
    </physiologicalReaction>
</comment>
<dbReference type="AlphaFoldDB" id="A0A6J4VGT9"/>
<protein>
    <recommendedName>
        <fullName evidence="17">Acyl-coenzyme A thioesterase THEM4</fullName>
        <ecNumber evidence="16">3.1.2.2</ecNumber>
    </recommendedName>
    <alternativeName>
        <fullName evidence="18">Thioesterase superfamily member 4</fullName>
    </alternativeName>
</protein>
<evidence type="ECO:0000256" key="3">
    <source>
        <dbReference type="ARBA" id="ARBA00004632"/>
    </source>
</evidence>
<evidence type="ECO:0000256" key="20">
    <source>
        <dbReference type="ARBA" id="ARBA00047734"/>
    </source>
</evidence>
<comment type="catalytic activity">
    <reaction evidence="22">
        <text>dodecanoyl-CoA + H2O = dodecanoate + CoA + H(+)</text>
        <dbReference type="Rhea" id="RHEA:30135"/>
        <dbReference type="ChEBI" id="CHEBI:15377"/>
        <dbReference type="ChEBI" id="CHEBI:15378"/>
        <dbReference type="ChEBI" id="CHEBI:18262"/>
        <dbReference type="ChEBI" id="CHEBI:57287"/>
        <dbReference type="ChEBI" id="CHEBI:57375"/>
    </reaction>
    <physiologicalReaction direction="left-to-right" evidence="22">
        <dbReference type="Rhea" id="RHEA:30136"/>
    </physiologicalReaction>
</comment>
<dbReference type="EC" id="3.1.2.2" evidence="16"/>
<evidence type="ECO:0000256" key="10">
    <source>
        <dbReference type="ARBA" id="ARBA00023098"/>
    </source>
</evidence>
<dbReference type="PANTHER" id="PTHR12418">
    <property type="entry name" value="ACYL-COENZYME A THIOESTERASE THEM4"/>
    <property type="match status" value="1"/>
</dbReference>
<comment type="catalytic activity">
    <reaction evidence="19">
        <text>octanoyl-CoA + H2O = octanoate + CoA + H(+)</text>
        <dbReference type="Rhea" id="RHEA:30143"/>
        <dbReference type="ChEBI" id="CHEBI:15377"/>
        <dbReference type="ChEBI" id="CHEBI:15378"/>
        <dbReference type="ChEBI" id="CHEBI:25646"/>
        <dbReference type="ChEBI" id="CHEBI:57287"/>
        <dbReference type="ChEBI" id="CHEBI:57386"/>
    </reaction>
    <physiologicalReaction direction="left-to-right" evidence="19">
        <dbReference type="Rhea" id="RHEA:30144"/>
    </physiologicalReaction>
</comment>
<dbReference type="GO" id="GO:0016790">
    <property type="term" value="F:thiolester hydrolase activity"/>
    <property type="evidence" value="ECO:0007669"/>
    <property type="project" value="UniProtKB-ARBA"/>
</dbReference>
<evidence type="ECO:0000256" key="8">
    <source>
        <dbReference type="ARBA" id="ARBA00022832"/>
    </source>
</evidence>
<keyword evidence="6" id="KW-0053">Apoptosis</keyword>
<keyword evidence="5" id="KW-0963">Cytoplasm</keyword>
<proteinExistence type="inferred from homology"/>
<evidence type="ECO:0000256" key="16">
    <source>
        <dbReference type="ARBA" id="ARBA00038848"/>
    </source>
</evidence>
<evidence type="ECO:0000259" key="24">
    <source>
        <dbReference type="Pfam" id="PF03061"/>
    </source>
</evidence>
<dbReference type="CDD" id="cd03443">
    <property type="entry name" value="PaaI_thioesterase"/>
    <property type="match status" value="1"/>
</dbReference>
<evidence type="ECO:0000256" key="18">
    <source>
        <dbReference type="ARBA" id="ARBA00043210"/>
    </source>
</evidence>
<comment type="catalytic activity">
    <reaction evidence="21">
        <text>decanoyl-CoA + H2O = decanoate + CoA + H(+)</text>
        <dbReference type="Rhea" id="RHEA:40059"/>
        <dbReference type="ChEBI" id="CHEBI:15377"/>
        <dbReference type="ChEBI" id="CHEBI:15378"/>
        <dbReference type="ChEBI" id="CHEBI:27689"/>
        <dbReference type="ChEBI" id="CHEBI:57287"/>
        <dbReference type="ChEBI" id="CHEBI:61430"/>
    </reaction>
    <physiologicalReaction direction="left-to-right" evidence="21">
        <dbReference type="Rhea" id="RHEA:40060"/>
    </physiologicalReaction>
</comment>
<keyword evidence="11" id="KW-0472">Membrane</keyword>
<comment type="catalytic activity">
    <reaction evidence="13">
        <text>(5Z,8Z,11Z,14Z)-eicosatetraenoyl-CoA + H2O = (5Z,8Z,11Z,14Z)-eicosatetraenoate + CoA + H(+)</text>
        <dbReference type="Rhea" id="RHEA:40151"/>
        <dbReference type="ChEBI" id="CHEBI:15377"/>
        <dbReference type="ChEBI" id="CHEBI:15378"/>
        <dbReference type="ChEBI" id="CHEBI:32395"/>
        <dbReference type="ChEBI" id="CHEBI:57287"/>
        <dbReference type="ChEBI" id="CHEBI:57368"/>
    </reaction>
    <physiologicalReaction direction="left-to-right" evidence="13">
        <dbReference type="Rhea" id="RHEA:40152"/>
    </physiologicalReaction>
</comment>
<dbReference type="SUPFAM" id="SSF54637">
    <property type="entry name" value="Thioesterase/thiol ester dehydrase-isomerase"/>
    <property type="match status" value="1"/>
</dbReference>
<evidence type="ECO:0000256" key="1">
    <source>
        <dbReference type="ARBA" id="ARBA00004170"/>
    </source>
</evidence>
<dbReference type="Pfam" id="PF03061">
    <property type="entry name" value="4HBT"/>
    <property type="match status" value="1"/>
</dbReference>
<evidence type="ECO:0000256" key="9">
    <source>
        <dbReference type="ARBA" id="ARBA00022946"/>
    </source>
</evidence>
<evidence type="ECO:0000256" key="6">
    <source>
        <dbReference type="ARBA" id="ARBA00022703"/>
    </source>
</evidence>
<dbReference type="GO" id="GO:0006631">
    <property type="term" value="P:fatty acid metabolic process"/>
    <property type="evidence" value="ECO:0007669"/>
    <property type="project" value="UniProtKB-KW"/>
</dbReference>